<dbReference type="SUPFAM" id="SSF51735">
    <property type="entry name" value="NAD(P)-binding Rossmann-fold domains"/>
    <property type="match status" value="1"/>
</dbReference>
<organism evidence="3 4">
    <name type="scientific">Kitasatospora misakiensis</name>
    <dbReference type="NCBI Taxonomy" id="67330"/>
    <lineage>
        <taxon>Bacteria</taxon>
        <taxon>Bacillati</taxon>
        <taxon>Actinomycetota</taxon>
        <taxon>Actinomycetes</taxon>
        <taxon>Kitasatosporales</taxon>
        <taxon>Streptomycetaceae</taxon>
        <taxon>Kitasatospora</taxon>
    </lineage>
</organism>
<evidence type="ECO:0000313" key="3">
    <source>
        <dbReference type="EMBL" id="MFC5662188.1"/>
    </source>
</evidence>
<proteinExistence type="inferred from homology"/>
<dbReference type="EMBL" id="JBHSOF010000003">
    <property type="protein sequence ID" value="MFC5662188.1"/>
    <property type="molecule type" value="Genomic_DNA"/>
</dbReference>
<dbReference type="GO" id="GO:0016491">
    <property type="term" value="F:oxidoreductase activity"/>
    <property type="evidence" value="ECO:0007669"/>
    <property type="project" value="UniProtKB-KW"/>
</dbReference>
<sequence length="297" mass="29981">MTTETSNRQQPAREGQSASVAIVTGASSGIGRATAVALARAGHAVAVGYRTDRAAARRTAALAGGRTLLLPLDLSDPAAAARAVHGAAEQLGGLDILVNCAGINRRSPVLDETLDDWQRILAVDLTGPFACAQAAARRMVAQGRGGRIVNVTSVHEFVPIPGGAAYCAAKGGLGELTKVMALELAPYGITVNAVSPGETATRMNGVLDDRDLTGLARPAIPVGRPGRAAEVAAAIVHLTGPDAAYTTGVSLTVDGGLSLMGAVANQRDAAHEAHAWTVAPVAPAAPDASEASGRSAR</sequence>
<dbReference type="PRINTS" id="PR00081">
    <property type="entry name" value="GDHRDH"/>
</dbReference>
<reference evidence="4" key="1">
    <citation type="journal article" date="2019" name="Int. J. Syst. Evol. Microbiol.">
        <title>The Global Catalogue of Microorganisms (GCM) 10K type strain sequencing project: providing services to taxonomists for standard genome sequencing and annotation.</title>
        <authorList>
            <consortium name="The Broad Institute Genomics Platform"/>
            <consortium name="The Broad Institute Genome Sequencing Center for Infectious Disease"/>
            <person name="Wu L."/>
            <person name="Ma J."/>
        </authorList>
    </citation>
    <scope>NUCLEOTIDE SEQUENCE [LARGE SCALE GENOMIC DNA]</scope>
    <source>
        <strain evidence="4">CGMCC 4.1437</strain>
    </source>
</reference>
<dbReference type="InterPro" id="IPR057326">
    <property type="entry name" value="KR_dom"/>
</dbReference>
<dbReference type="SMART" id="SM00822">
    <property type="entry name" value="PKS_KR"/>
    <property type="match status" value="1"/>
</dbReference>
<dbReference type="PANTHER" id="PTHR42760">
    <property type="entry name" value="SHORT-CHAIN DEHYDROGENASES/REDUCTASES FAMILY MEMBER"/>
    <property type="match status" value="1"/>
</dbReference>
<protein>
    <submittedName>
        <fullName evidence="3">SDR family oxidoreductase</fullName>
        <ecNumber evidence="3">1.1.1.-</ecNumber>
    </submittedName>
</protein>
<gene>
    <name evidence="3" type="ORF">ACFP3U_04230</name>
</gene>
<dbReference type="PROSITE" id="PS00061">
    <property type="entry name" value="ADH_SHORT"/>
    <property type="match status" value="1"/>
</dbReference>
<accession>A0ABW0WV90</accession>
<dbReference type="EC" id="1.1.1.-" evidence="3"/>
<evidence type="ECO:0000256" key="1">
    <source>
        <dbReference type="ARBA" id="ARBA00006484"/>
    </source>
</evidence>
<evidence type="ECO:0000313" key="4">
    <source>
        <dbReference type="Proteomes" id="UP001595975"/>
    </source>
</evidence>
<dbReference type="RefSeq" id="WP_380223787.1">
    <property type="nucleotide sequence ID" value="NZ_JBHSOF010000003.1"/>
</dbReference>
<dbReference type="Pfam" id="PF13561">
    <property type="entry name" value="adh_short_C2"/>
    <property type="match status" value="1"/>
</dbReference>
<dbReference type="InterPro" id="IPR002347">
    <property type="entry name" value="SDR_fam"/>
</dbReference>
<dbReference type="InterPro" id="IPR036291">
    <property type="entry name" value="NAD(P)-bd_dom_sf"/>
</dbReference>
<evidence type="ECO:0000259" key="2">
    <source>
        <dbReference type="SMART" id="SM00822"/>
    </source>
</evidence>
<dbReference type="Gene3D" id="3.40.50.720">
    <property type="entry name" value="NAD(P)-binding Rossmann-like Domain"/>
    <property type="match status" value="1"/>
</dbReference>
<keyword evidence="4" id="KW-1185">Reference proteome</keyword>
<dbReference type="InterPro" id="IPR020904">
    <property type="entry name" value="Sc_DH/Rdtase_CS"/>
</dbReference>
<comment type="caution">
    <text evidence="3">The sequence shown here is derived from an EMBL/GenBank/DDBJ whole genome shotgun (WGS) entry which is preliminary data.</text>
</comment>
<name>A0ABW0WV90_9ACTN</name>
<dbReference type="CDD" id="cd05233">
    <property type="entry name" value="SDR_c"/>
    <property type="match status" value="1"/>
</dbReference>
<comment type="similarity">
    <text evidence="1">Belongs to the short-chain dehydrogenases/reductases (SDR) family.</text>
</comment>
<dbReference type="Proteomes" id="UP001595975">
    <property type="component" value="Unassembled WGS sequence"/>
</dbReference>
<dbReference type="NCBIfam" id="NF009384">
    <property type="entry name" value="PRK12743.1"/>
    <property type="match status" value="1"/>
</dbReference>
<feature type="domain" description="Ketoreductase" evidence="2">
    <location>
        <begin position="19"/>
        <end position="197"/>
    </location>
</feature>
<keyword evidence="3" id="KW-0560">Oxidoreductase</keyword>
<dbReference type="PRINTS" id="PR00080">
    <property type="entry name" value="SDRFAMILY"/>
</dbReference>